<feature type="transmembrane region" description="Helical" evidence="1">
    <location>
        <begin position="350"/>
        <end position="371"/>
    </location>
</feature>
<dbReference type="PANTHER" id="PTHR30354">
    <property type="entry name" value="GNT FAMILY GLUCONATE TRANSPORTER"/>
    <property type="match status" value="1"/>
</dbReference>
<feature type="transmembrane region" description="Helical" evidence="1">
    <location>
        <begin position="254"/>
        <end position="273"/>
    </location>
</feature>
<feature type="transmembrane region" description="Helical" evidence="1">
    <location>
        <begin position="378"/>
        <end position="394"/>
    </location>
</feature>
<feature type="transmembrane region" description="Helical" evidence="1">
    <location>
        <begin position="29"/>
        <end position="49"/>
    </location>
</feature>
<evidence type="ECO:0000313" key="2">
    <source>
        <dbReference type="EMBL" id="KAA9001984.1"/>
    </source>
</evidence>
<feature type="transmembrane region" description="Helical" evidence="1">
    <location>
        <begin position="61"/>
        <end position="79"/>
    </location>
</feature>
<organism evidence="2 3">
    <name type="scientific">Affinibrenneria salicis</name>
    <dbReference type="NCBI Taxonomy" id="2590031"/>
    <lineage>
        <taxon>Bacteria</taxon>
        <taxon>Pseudomonadati</taxon>
        <taxon>Pseudomonadota</taxon>
        <taxon>Gammaproteobacteria</taxon>
        <taxon>Enterobacterales</taxon>
        <taxon>Pectobacteriaceae</taxon>
        <taxon>Affinibrenneria</taxon>
    </lineage>
</organism>
<dbReference type="Proteomes" id="UP000335415">
    <property type="component" value="Unassembled WGS sequence"/>
</dbReference>
<feature type="transmembrane region" description="Helical" evidence="1">
    <location>
        <begin position="326"/>
        <end position="344"/>
    </location>
</feature>
<dbReference type="InterPro" id="IPR003474">
    <property type="entry name" value="Glcn_transporter"/>
</dbReference>
<keyword evidence="3" id="KW-1185">Reference proteome</keyword>
<sequence>MDILTTSLLVLGSIIAIIILTSKLKINAFASLFIVSFLLAIFTIPYGQLVDTLKTGFGQTMGAISFIIIFGAIIAIVLEKSGGALSIANYIYAKTGKERAPVAMAMTGFIPGLTIFCDTGFIILSGVARTFSAKSKVPMPLIASILGCSLYSVHCLVPTHPGALAAAGTMNVNLGYFIIAGVAFSIPAAVAAYLWSTWMTKGKNYPPAVLELDEIKEVNLPAVKLALLPIVLPLMLIALSSLVKSFAPGSQNGLITAIHFVGNPVIALLFGAISSFLLLKQSNTDFNSIIEGAIAKAGPILIITAAGGMFGLVIKETGVAGELGKYLGVASVGLFIPFFIAAILKTAQGSSTIAIITTAAIIEPILGDFGLDSAMGRLFATLAMGAGSMLASHANDSYFWVVTKFSNIEADTSLKVFSTATIVMSVTAFISIWIASMFFI</sequence>
<gene>
    <name evidence="2" type="ORF">FJU30_06815</name>
</gene>
<dbReference type="PRINTS" id="PR00173">
    <property type="entry name" value="EDTRNSPORT"/>
</dbReference>
<protein>
    <submittedName>
        <fullName evidence="2">GntP family permease</fullName>
    </submittedName>
</protein>
<dbReference type="GO" id="GO:0005886">
    <property type="term" value="C:plasma membrane"/>
    <property type="evidence" value="ECO:0007669"/>
    <property type="project" value="TreeGrafter"/>
</dbReference>
<evidence type="ECO:0000256" key="1">
    <source>
        <dbReference type="SAM" id="Phobius"/>
    </source>
</evidence>
<reference evidence="2 3" key="1">
    <citation type="submission" date="2019-09" db="EMBL/GenBank/DDBJ databases">
        <authorList>
            <person name="Li Y."/>
        </authorList>
    </citation>
    <scope>NUCLEOTIDE SEQUENCE [LARGE SCALE GENOMIC DNA]</scope>
    <source>
        <strain evidence="2 3">L3-3HA</strain>
    </source>
</reference>
<dbReference type="RefSeq" id="WP_150434221.1">
    <property type="nucleotide sequence ID" value="NZ_VYKJ01000002.1"/>
</dbReference>
<dbReference type="GO" id="GO:0015128">
    <property type="term" value="F:gluconate transmembrane transporter activity"/>
    <property type="evidence" value="ECO:0007669"/>
    <property type="project" value="InterPro"/>
</dbReference>
<dbReference type="AlphaFoldDB" id="A0A5J5G537"/>
<evidence type="ECO:0000313" key="3">
    <source>
        <dbReference type="Proteomes" id="UP000335415"/>
    </source>
</evidence>
<feature type="transmembrane region" description="Helical" evidence="1">
    <location>
        <begin position="414"/>
        <end position="439"/>
    </location>
</feature>
<feature type="transmembrane region" description="Helical" evidence="1">
    <location>
        <begin position="293"/>
        <end position="314"/>
    </location>
</feature>
<feature type="transmembrane region" description="Helical" evidence="1">
    <location>
        <begin position="222"/>
        <end position="242"/>
    </location>
</feature>
<keyword evidence="1" id="KW-1133">Transmembrane helix</keyword>
<dbReference type="PANTHER" id="PTHR30354:SF11">
    <property type="entry name" value="PERMEASE"/>
    <property type="match status" value="1"/>
</dbReference>
<feature type="transmembrane region" description="Helical" evidence="1">
    <location>
        <begin position="6"/>
        <end position="22"/>
    </location>
</feature>
<dbReference type="EMBL" id="VYKJ01000002">
    <property type="protein sequence ID" value="KAA9001984.1"/>
    <property type="molecule type" value="Genomic_DNA"/>
</dbReference>
<feature type="transmembrane region" description="Helical" evidence="1">
    <location>
        <begin position="100"/>
        <end position="125"/>
    </location>
</feature>
<accession>A0A5J5G537</accession>
<feature type="transmembrane region" description="Helical" evidence="1">
    <location>
        <begin position="174"/>
        <end position="195"/>
    </location>
</feature>
<keyword evidence="1" id="KW-0472">Membrane</keyword>
<keyword evidence="1" id="KW-0812">Transmembrane</keyword>
<dbReference type="Pfam" id="PF02447">
    <property type="entry name" value="GntP_permease"/>
    <property type="match status" value="1"/>
</dbReference>
<name>A0A5J5G537_9GAMM</name>
<dbReference type="OrthoDB" id="9787129at2"/>
<proteinExistence type="predicted"/>
<comment type="caution">
    <text evidence="2">The sequence shown here is derived from an EMBL/GenBank/DDBJ whole genome shotgun (WGS) entry which is preliminary data.</text>
</comment>